<sequence>MKKEAGIRPIKKGAEFKSDLGLRQEDDAVSEAIGAESEIRVGAENECVLEERKEADSTPRVDRGTGEERRLWTQIEHFHQLDDGLCKFQDEVSKKLDLQVQVGFGNWAARTNGAQKDT</sequence>
<accession>A0AAE2CK70</accession>
<dbReference type="AlphaFoldDB" id="A0AAE2CK70"/>
<gene>
    <name evidence="1" type="ORF">Salat_1713100</name>
</gene>
<reference evidence="1" key="2">
    <citation type="journal article" date="2024" name="Plant">
        <title>Genomic evolution and insights into agronomic trait innovations of Sesamum species.</title>
        <authorList>
            <person name="Miao H."/>
            <person name="Wang L."/>
            <person name="Qu L."/>
            <person name="Liu H."/>
            <person name="Sun Y."/>
            <person name="Le M."/>
            <person name="Wang Q."/>
            <person name="Wei S."/>
            <person name="Zheng Y."/>
            <person name="Lin W."/>
            <person name="Duan Y."/>
            <person name="Cao H."/>
            <person name="Xiong S."/>
            <person name="Wang X."/>
            <person name="Wei L."/>
            <person name="Li C."/>
            <person name="Ma Q."/>
            <person name="Ju M."/>
            <person name="Zhao R."/>
            <person name="Li G."/>
            <person name="Mu C."/>
            <person name="Tian Q."/>
            <person name="Mei H."/>
            <person name="Zhang T."/>
            <person name="Gao T."/>
            <person name="Zhang H."/>
        </authorList>
    </citation>
    <scope>NUCLEOTIDE SEQUENCE</scope>
    <source>
        <strain evidence="1">3651</strain>
    </source>
</reference>
<protein>
    <submittedName>
        <fullName evidence="1">Uncharacterized protein</fullName>
    </submittedName>
</protein>
<proteinExistence type="predicted"/>
<dbReference type="EMBL" id="JACGWO010000006">
    <property type="protein sequence ID" value="KAK4425192.1"/>
    <property type="molecule type" value="Genomic_DNA"/>
</dbReference>
<organism evidence="1 2">
    <name type="scientific">Sesamum alatum</name>
    <dbReference type="NCBI Taxonomy" id="300844"/>
    <lineage>
        <taxon>Eukaryota</taxon>
        <taxon>Viridiplantae</taxon>
        <taxon>Streptophyta</taxon>
        <taxon>Embryophyta</taxon>
        <taxon>Tracheophyta</taxon>
        <taxon>Spermatophyta</taxon>
        <taxon>Magnoliopsida</taxon>
        <taxon>eudicotyledons</taxon>
        <taxon>Gunneridae</taxon>
        <taxon>Pentapetalae</taxon>
        <taxon>asterids</taxon>
        <taxon>lamiids</taxon>
        <taxon>Lamiales</taxon>
        <taxon>Pedaliaceae</taxon>
        <taxon>Sesamum</taxon>
    </lineage>
</organism>
<reference evidence="1" key="1">
    <citation type="submission" date="2020-06" db="EMBL/GenBank/DDBJ databases">
        <authorList>
            <person name="Li T."/>
            <person name="Hu X."/>
            <person name="Zhang T."/>
            <person name="Song X."/>
            <person name="Zhang H."/>
            <person name="Dai N."/>
            <person name="Sheng W."/>
            <person name="Hou X."/>
            <person name="Wei L."/>
        </authorList>
    </citation>
    <scope>NUCLEOTIDE SEQUENCE</scope>
    <source>
        <strain evidence="1">3651</strain>
        <tissue evidence="1">Leaf</tissue>
    </source>
</reference>
<evidence type="ECO:0000313" key="1">
    <source>
        <dbReference type="EMBL" id="KAK4425192.1"/>
    </source>
</evidence>
<comment type="caution">
    <text evidence="1">The sequence shown here is derived from an EMBL/GenBank/DDBJ whole genome shotgun (WGS) entry which is preliminary data.</text>
</comment>
<keyword evidence="2" id="KW-1185">Reference proteome</keyword>
<name>A0AAE2CK70_9LAMI</name>
<dbReference type="Proteomes" id="UP001293254">
    <property type="component" value="Unassembled WGS sequence"/>
</dbReference>
<evidence type="ECO:0000313" key="2">
    <source>
        <dbReference type="Proteomes" id="UP001293254"/>
    </source>
</evidence>